<comment type="similarity">
    <text evidence="2">Belongs to the bacterial solute-binding protein 5 family.</text>
</comment>
<dbReference type="PIRSF" id="PIRSF002741">
    <property type="entry name" value="MppA"/>
    <property type="match status" value="1"/>
</dbReference>
<dbReference type="Pfam" id="PF00496">
    <property type="entry name" value="SBP_bac_5"/>
    <property type="match status" value="1"/>
</dbReference>
<dbReference type="Gene3D" id="3.10.105.10">
    <property type="entry name" value="Dipeptide-binding Protein, Domain 3"/>
    <property type="match status" value="1"/>
</dbReference>
<protein>
    <submittedName>
        <fullName evidence="5">Extracellular solute-binding protein</fullName>
    </submittedName>
</protein>
<dbReference type="Gene3D" id="3.40.190.10">
    <property type="entry name" value="Periplasmic binding protein-like II"/>
    <property type="match status" value="1"/>
</dbReference>
<dbReference type="SUPFAM" id="SSF53850">
    <property type="entry name" value="Periplasmic binding protein-like II"/>
    <property type="match status" value="1"/>
</dbReference>
<dbReference type="Proteomes" id="UP001202867">
    <property type="component" value="Unassembled WGS sequence"/>
</dbReference>
<evidence type="ECO:0000313" key="6">
    <source>
        <dbReference type="Proteomes" id="UP001202867"/>
    </source>
</evidence>
<keyword evidence="6" id="KW-1185">Reference proteome</keyword>
<comment type="subcellular location">
    <subcellularLocation>
        <location evidence="1">Periplasm</location>
    </subcellularLocation>
</comment>
<organism evidence="5 6">
    <name type="scientific">Ancylobacter koreensis</name>
    <dbReference type="NCBI Taxonomy" id="266121"/>
    <lineage>
        <taxon>Bacteria</taxon>
        <taxon>Pseudomonadati</taxon>
        <taxon>Pseudomonadota</taxon>
        <taxon>Alphaproteobacteria</taxon>
        <taxon>Hyphomicrobiales</taxon>
        <taxon>Xanthobacteraceae</taxon>
        <taxon>Ancylobacter</taxon>
    </lineage>
</organism>
<gene>
    <name evidence="5" type="ORF">MWN33_05330</name>
</gene>
<sequence length="594" mass="66630">MPTSASAERHGLSVFGDLKYPADFTHFDYVDPAAPKGGTFSQIGSTAAFNQSFQTFNSLNGYILRGDGAQGIDLTFDTLMTRAFDEPDAIYGLVARSVSVSPDGTLYRFRLRPEARFHDGSKLTAQDVAFSLNLLKEKGHPIIAQNLRDLTGAEAEGEEVAVLRFAPTRARDVPLFAASLPIFSRAYYSVKPFEESTLEPPLGSGPYKVGRFEPGRYIEYQRDAGYWGNTLPVNAGVNNFDVLRYEYFRDREVGFEAFKARTYLFRQEFTARTWATGYDFPALREGRVKQAVLPDRTPSGAQGWFLNLRRPHFADPRVREALSYAFDFEWTNKNLMFDAYKRTTSFFENSDLKAEGEAGPDEVALIDALGSAVTPVEIAVLKAPPWSPPVSDGSGQDRALLRKGTQLLREAGWTIRDGRLVGPDGKGLTIEFLDDEGSLERHTAPFIKNLRLLGIEANFRLVDPPQYQRRLNEFDFDTTVRRFSVSTVPGESLRNYFGSASAKISGSNNLSGIADPLIDLLIEKVIAAPDRAQLRTACRVLDRRLRAGRYWVPQWYSAEFRIAFWDEFSWPTAERPTYARAIPEIWSARTRSAG</sequence>
<evidence type="ECO:0000313" key="5">
    <source>
        <dbReference type="EMBL" id="MCK0207453.1"/>
    </source>
</evidence>
<dbReference type="InterPro" id="IPR000914">
    <property type="entry name" value="SBP_5_dom"/>
</dbReference>
<dbReference type="PANTHER" id="PTHR30290:SF64">
    <property type="entry name" value="ABC TRANSPORTER PERIPLASMIC BINDING PROTEIN"/>
    <property type="match status" value="1"/>
</dbReference>
<comment type="caution">
    <text evidence="5">The sequence shown here is derived from an EMBL/GenBank/DDBJ whole genome shotgun (WGS) entry which is preliminary data.</text>
</comment>
<name>A0ABT0DJJ9_9HYPH</name>
<dbReference type="CDD" id="cd08497">
    <property type="entry name" value="MbnE-like"/>
    <property type="match status" value="1"/>
</dbReference>
<evidence type="ECO:0000256" key="3">
    <source>
        <dbReference type="ARBA" id="ARBA00022729"/>
    </source>
</evidence>
<dbReference type="InterPro" id="IPR030678">
    <property type="entry name" value="Peptide/Ni-bd"/>
</dbReference>
<keyword evidence="3" id="KW-0732">Signal</keyword>
<feature type="domain" description="Solute-binding protein family 5" evidence="4">
    <location>
        <begin position="90"/>
        <end position="501"/>
    </location>
</feature>
<dbReference type="InterPro" id="IPR039424">
    <property type="entry name" value="SBP_5"/>
</dbReference>
<accession>A0ABT0DJJ9</accession>
<dbReference type="EMBL" id="JALKCG010000001">
    <property type="protein sequence ID" value="MCK0207453.1"/>
    <property type="molecule type" value="Genomic_DNA"/>
</dbReference>
<evidence type="ECO:0000256" key="1">
    <source>
        <dbReference type="ARBA" id="ARBA00004418"/>
    </source>
</evidence>
<reference evidence="6" key="2">
    <citation type="submission" date="2023-07" db="EMBL/GenBank/DDBJ databases">
        <title>Ancylobacter moscoviensis sp. nov., facultatively methylotrophic bacteria from activated sludge and the reclassification of Starkeya novella (Starkey 1934) Kelly et al. 2000 as Ancylobacter novellus comb. nov., Starkeya koreensis Im et al. 2006 as Ancylobacter koreensis comb.nov., Angulomicrobium tetraedrale Vasil'eva et al. 1986 as Ancylobacter tetraedralis comb. nov., Angulomicrobium amanitiforme Fritz et al. 2004 as Ancylobacter amanitiformis comb. nov. and Methylorhabdus multivorans Doronina et al. 1996 as Ancylobacter multivorans comb. nov. and emended description of the genus Ancylobacter.</title>
        <authorList>
            <person name="Doronina N."/>
            <person name="Chemodurova A."/>
            <person name="Grouzdev D."/>
            <person name="Koziaeva V."/>
            <person name="Shi W."/>
            <person name="Wu L."/>
            <person name="Kaparullina E."/>
        </authorList>
    </citation>
    <scope>NUCLEOTIDE SEQUENCE [LARGE SCALE GENOMIC DNA]</scope>
    <source>
        <strain evidence="6">Jip08</strain>
    </source>
</reference>
<reference evidence="5 6" key="1">
    <citation type="submission" date="2022-04" db="EMBL/GenBank/DDBJ databases">
        <authorList>
            <person name="Grouzdev D.S."/>
            <person name="Pantiukh K.S."/>
            <person name="Krutkina M.S."/>
        </authorList>
    </citation>
    <scope>NUCLEOTIDE SEQUENCE [LARGE SCALE GENOMIC DNA]</scope>
    <source>
        <strain evidence="5 6">Jip08</strain>
    </source>
</reference>
<dbReference type="PANTHER" id="PTHR30290">
    <property type="entry name" value="PERIPLASMIC BINDING COMPONENT OF ABC TRANSPORTER"/>
    <property type="match status" value="1"/>
</dbReference>
<evidence type="ECO:0000256" key="2">
    <source>
        <dbReference type="ARBA" id="ARBA00005695"/>
    </source>
</evidence>
<evidence type="ECO:0000259" key="4">
    <source>
        <dbReference type="Pfam" id="PF00496"/>
    </source>
</evidence>
<proteinExistence type="inferred from homology"/>